<dbReference type="Proteomes" id="UP001164929">
    <property type="component" value="Chromosome 3"/>
</dbReference>
<dbReference type="EMBL" id="JAQIZT010000003">
    <property type="protein sequence ID" value="KAJ7005411.1"/>
    <property type="molecule type" value="Genomic_DNA"/>
</dbReference>
<accession>A0AAD6RAZ7</accession>
<evidence type="ECO:0000313" key="2">
    <source>
        <dbReference type="EMBL" id="KAJ7005411.1"/>
    </source>
</evidence>
<dbReference type="AlphaFoldDB" id="A0AAD6RAZ7"/>
<comment type="caution">
    <text evidence="2">The sequence shown here is derived from an EMBL/GenBank/DDBJ whole genome shotgun (WGS) entry which is preliminary data.</text>
</comment>
<evidence type="ECO:0000313" key="3">
    <source>
        <dbReference type="Proteomes" id="UP001164929"/>
    </source>
</evidence>
<name>A0AAD6RAZ7_9ROSI</name>
<reference evidence="2" key="1">
    <citation type="journal article" date="2023" name="Mol. Ecol. Resour.">
        <title>Chromosome-level genome assembly of a triploid poplar Populus alba 'Berolinensis'.</title>
        <authorList>
            <person name="Chen S."/>
            <person name="Yu Y."/>
            <person name="Wang X."/>
            <person name="Wang S."/>
            <person name="Zhang T."/>
            <person name="Zhou Y."/>
            <person name="He R."/>
            <person name="Meng N."/>
            <person name="Wang Y."/>
            <person name="Liu W."/>
            <person name="Liu Z."/>
            <person name="Liu J."/>
            <person name="Guo Q."/>
            <person name="Huang H."/>
            <person name="Sederoff R.R."/>
            <person name="Wang G."/>
            <person name="Qu G."/>
            <person name="Chen S."/>
        </authorList>
    </citation>
    <scope>NUCLEOTIDE SEQUENCE</scope>
    <source>
        <tissue evidence="2">Leaves</tissue>
    </source>
</reference>
<proteinExistence type="predicted"/>
<gene>
    <name evidence="2" type="ORF">NC653_010033</name>
</gene>
<keyword evidence="3" id="KW-1185">Reference proteome</keyword>
<evidence type="ECO:0000256" key="1">
    <source>
        <dbReference type="SAM" id="MobiDB-lite"/>
    </source>
</evidence>
<organism evidence="2 3">
    <name type="scientific">Populus alba x Populus x berolinensis</name>
    <dbReference type="NCBI Taxonomy" id="444605"/>
    <lineage>
        <taxon>Eukaryota</taxon>
        <taxon>Viridiplantae</taxon>
        <taxon>Streptophyta</taxon>
        <taxon>Embryophyta</taxon>
        <taxon>Tracheophyta</taxon>
        <taxon>Spermatophyta</taxon>
        <taxon>Magnoliopsida</taxon>
        <taxon>eudicotyledons</taxon>
        <taxon>Gunneridae</taxon>
        <taxon>Pentapetalae</taxon>
        <taxon>rosids</taxon>
        <taxon>fabids</taxon>
        <taxon>Malpighiales</taxon>
        <taxon>Salicaceae</taxon>
        <taxon>Saliceae</taxon>
        <taxon>Populus</taxon>
    </lineage>
</organism>
<feature type="region of interest" description="Disordered" evidence="1">
    <location>
        <begin position="1"/>
        <end position="33"/>
    </location>
</feature>
<protein>
    <submittedName>
        <fullName evidence="2">Uncharacterized protein</fullName>
    </submittedName>
</protein>
<sequence length="76" mass="8816">MMSRRKRRSSLFDYSVPDDTAQGDTTDGKSQDFLSNNRTRALKQQSENPVPVPLHLWMKNVNLWILQLPRWGTPTS</sequence>